<reference evidence="1 2" key="1">
    <citation type="submission" date="2014-12" db="EMBL/GenBank/DDBJ databases">
        <title>Draft genome sequence of Terrisporobacter sp. 08-306576, isolated from the blood culture of a bacteremia patient.</title>
        <authorList>
            <person name="Lund L.C."/>
            <person name="Sydenham T.V."/>
            <person name="Hogh S.V."/>
            <person name="Skov M.N."/>
            <person name="Kemp M."/>
            <person name="Justesen U.S."/>
        </authorList>
    </citation>
    <scope>NUCLEOTIDE SEQUENCE [LARGE SCALE GENOMIC DNA]</scope>
    <source>
        <strain evidence="1 2">08-306576</strain>
    </source>
</reference>
<dbReference type="OrthoDB" id="1652136at2"/>
<dbReference type="EMBL" id="JWHR01000121">
    <property type="protein sequence ID" value="KHS56130.1"/>
    <property type="molecule type" value="Genomic_DNA"/>
</dbReference>
<evidence type="ECO:0000313" key="1">
    <source>
        <dbReference type="EMBL" id="KHS56130.1"/>
    </source>
</evidence>
<accession>A0A0B3WNM2</accession>
<name>A0A0B3WNM2_9FIRM</name>
<evidence type="ECO:0000313" key="2">
    <source>
        <dbReference type="Proteomes" id="UP000031189"/>
    </source>
</evidence>
<dbReference type="AlphaFoldDB" id="A0A0B3WNM2"/>
<dbReference type="RefSeq" id="WP_039680759.1">
    <property type="nucleotide sequence ID" value="NZ_JWHR01000121.1"/>
</dbReference>
<dbReference type="Proteomes" id="UP000031189">
    <property type="component" value="Unassembled WGS sequence"/>
</dbReference>
<organism evidence="1 2">
    <name type="scientific">Terrisporobacter othiniensis</name>
    <dbReference type="NCBI Taxonomy" id="1577792"/>
    <lineage>
        <taxon>Bacteria</taxon>
        <taxon>Bacillati</taxon>
        <taxon>Bacillota</taxon>
        <taxon>Clostridia</taxon>
        <taxon>Peptostreptococcales</taxon>
        <taxon>Peptostreptococcaceae</taxon>
        <taxon>Terrisporobacter</taxon>
    </lineage>
</organism>
<dbReference type="STRING" id="1577792.QX51_15275"/>
<proteinExistence type="predicted"/>
<gene>
    <name evidence="1" type="ORF">QX51_15275</name>
</gene>
<sequence>MAYVDYQYYKDEFNGTVLEEYNSKQRLERASDQVDSLTFNRIMAKGFDNLTEFQKDRIKKATCIHAEFIEQYGDYIDTPLSGFSAGSTSVSFKTNKVNGITTTQEVLNYLNQTGLTCRRI</sequence>
<keyword evidence="2" id="KW-1185">Reference proteome</keyword>
<comment type="caution">
    <text evidence="1">The sequence shown here is derived from an EMBL/GenBank/DDBJ whole genome shotgun (WGS) entry which is preliminary data.</text>
</comment>
<protein>
    <submittedName>
        <fullName evidence="1">Uncharacterized protein</fullName>
    </submittedName>
</protein>